<dbReference type="AlphaFoldDB" id="A0A1D7U8T3"/>
<sequence>MRYPPLGGLRAFEAAARHESFAAAAAELNLTAAAVSQHVRALELWLGVPLFLRHPRGVALTAAGRDFGAAVSHGLMHIALAAGQIAAKTRRTLVSLACLPSVTTRWLIPRLPLFRAAYPDIQLNLVYALDARSPAQAGVDLLIQHGVRPDAAAIAILSAATRPTCSPEFLARHGPFAAARDLLATELLHDETQSAWGRWFAAAGLNAPIGGGPIFADFNLLVASVIAGQGIGLCPTSLIADELQRGSLTTLFEQPSDEDKQYWLLEAGGLSPEAAILRDWLVAMSRG</sequence>
<dbReference type="PANTHER" id="PTHR30537">
    <property type="entry name" value="HTH-TYPE TRANSCRIPTIONAL REGULATOR"/>
    <property type="match status" value="1"/>
</dbReference>
<dbReference type="InterPro" id="IPR005119">
    <property type="entry name" value="LysR_subst-bd"/>
</dbReference>
<dbReference type="STRING" id="1526658.BHK69_28150"/>
<reference evidence="6 7" key="1">
    <citation type="journal article" date="2015" name="Antonie Van Leeuwenhoek">
        <title>Bosea vaviloviae sp. nov., a new species of slow-growing rhizobia isolated from nodules of the relict species Vavilovia formosa (Stev.) Fed.</title>
        <authorList>
            <person name="Safronova V.I."/>
            <person name="Kuznetsova I.G."/>
            <person name="Sazanova A.L."/>
            <person name="Kimeklis A.K."/>
            <person name="Belimov A.A."/>
            <person name="Andronov E.E."/>
            <person name="Pinaev A.G."/>
            <person name="Chizhevskaya E.P."/>
            <person name="Pukhaev A.R."/>
            <person name="Popov K.P."/>
            <person name="Willems A."/>
            <person name="Tikhonovich I.A."/>
        </authorList>
    </citation>
    <scope>NUCLEOTIDE SEQUENCE [LARGE SCALE GENOMIC DNA]</scope>
    <source>
        <strain evidence="6 7">Vaf18</strain>
    </source>
</reference>
<dbReference type="Pfam" id="PF00126">
    <property type="entry name" value="HTH_1"/>
    <property type="match status" value="1"/>
</dbReference>
<gene>
    <name evidence="6" type="ORF">BHK69_28150</name>
</gene>
<dbReference type="PANTHER" id="PTHR30537:SF74">
    <property type="entry name" value="HTH-TYPE TRANSCRIPTIONAL REGULATOR TRPI"/>
    <property type="match status" value="1"/>
</dbReference>
<evidence type="ECO:0000259" key="5">
    <source>
        <dbReference type="PROSITE" id="PS50931"/>
    </source>
</evidence>
<dbReference type="InterPro" id="IPR000847">
    <property type="entry name" value="LysR_HTH_N"/>
</dbReference>
<dbReference type="GO" id="GO:0043565">
    <property type="term" value="F:sequence-specific DNA binding"/>
    <property type="evidence" value="ECO:0007669"/>
    <property type="project" value="TreeGrafter"/>
</dbReference>
<dbReference type="PRINTS" id="PR00039">
    <property type="entry name" value="HTHLYSR"/>
</dbReference>
<dbReference type="Pfam" id="PF03466">
    <property type="entry name" value="LysR_substrate"/>
    <property type="match status" value="1"/>
</dbReference>
<keyword evidence="4" id="KW-0804">Transcription</keyword>
<name>A0A1D7U8T3_9HYPH</name>
<feature type="domain" description="HTH lysR-type" evidence="5">
    <location>
        <begin position="4"/>
        <end position="61"/>
    </location>
</feature>
<keyword evidence="7" id="KW-1185">Reference proteome</keyword>
<dbReference type="SUPFAM" id="SSF46785">
    <property type="entry name" value="Winged helix' DNA-binding domain"/>
    <property type="match status" value="1"/>
</dbReference>
<dbReference type="KEGG" id="bvv:BHK69_28150"/>
<evidence type="ECO:0000256" key="1">
    <source>
        <dbReference type="ARBA" id="ARBA00009437"/>
    </source>
</evidence>
<evidence type="ECO:0000313" key="6">
    <source>
        <dbReference type="EMBL" id="AOO83800.1"/>
    </source>
</evidence>
<keyword evidence="3" id="KW-0238">DNA-binding</keyword>
<proteinExistence type="inferred from homology"/>
<evidence type="ECO:0000256" key="2">
    <source>
        <dbReference type="ARBA" id="ARBA00023015"/>
    </source>
</evidence>
<dbReference type="PROSITE" id="PS50931">
    <property type="entry name" value="HTH_LYSR"/>
    <property type="match status" value="1"/>
</dbReference>
<accession>A0A1D7U8T3</accession>
<dbReference type="Proteomes" id="UP000094969">
    <property type="component" value="Chromosome"/>
</dbReference>
<evidence type="ECO:0000313" key="7">
    <source>
        <dbReference type="Proteomes" id="UP000094969"/>
    </source>
</evidence>
<dbReference type="InterPro" id="IPR036390">
    <property type="entry name" value="WH_DNA-bd_sf"/>
</dbReference>
<dbReference type="InterPro" id="IPR058163">
    <property type="entry name" value="LysR-type_TF_proteobact-type"/>
</dbReference>
<dbReference type="GO" id="GO:0006351">
    <property type="term" value="P:DNA-templated transcription"/>
    <property type="evidence" value="ECO:0007669"/>
    <property type="project" value="TreeGrafter"/>
</dbReference>
<organism evidence="6 7">
    <name type="scientific">Bosea vaviloviae</name>
    <dbReference type="NCBI Taxonomy" id="1526658"/>
    <lineage>
        <taxon>Bacteria</taxon>
        <taxon>Pseudomonadati</taxon>
        <taxon>Pseudomonadota</taxon>
        <taxon>Alphaproteobacteria</taxon>
        <taxon>Hyphomicrobiales</taxon>
        <taxon>Boseaceae</taxon>
        <taxon>Bosea</taxon>
    </lineage>
</organism>
<dbReference type="Gene3D" id="1.10.10.10">
    <property type="entry name" value="Winged helix-like DNA-binding domain superfamily/Winged helix DNA-binding domain"/>
    <property type="match status" value="1"/>
</dbReference>
<evidence type="ECO:0000256" key="3">
    <source>
        <dbReference type="ARBA" id="ARBA00023125"/>
    </source>
</evidence>
<comment type="similarity">
    <text evidence="1">Belongs to the LysR transcriptional regulatory family.</text>
</comment>
<evidence type="ECO:0000256" key="4">
    <source>
        <dbReference type="ARBA" id="ARBA00023163"/>
    </source>
</evidence>
<dbReference type="Gene3D" id="3.40.190.10">
    <property type="entry name" value="Periplasmic binding protein-like II"/>
    <property type="match status" value="2"/>
</dbReference>
<dbReference type="OrthoDB" id="9794694at2"/>
<keyword evidence="2" id="KW-0805">Transcription regulation</keyword>
<protein>
    <submittedName>
        <fullName evidence="6">Transcriptional regulator</fullName>
    </submittedName>
</protein>
<dbReference type="SUPFAM" id="SSF53850">
    <property type="entry name" value="Periplasmic binding protein-like II"/>
    <property type="match status" value="1"/>
</dbReference>
<dbReference type="EMBL" id="CP017147">
    <property type="protein sequence ID" value="AOO83800.1"/>
    <property type="molecule type" value="Genomic_DNA"/>
</dbReference>
<dbReference type="InterPro" id="IPR036388">
    <property type="entry name" value="WH-like_DNA-bd_sf"/>
</dbReference>
<dbReference type="GO" id="GO:0003700">
    <property type="term" value="F:DNA-binding transcription factor activity"/>
    <property type="evidence" value="ECO:0007669"/>
    <property type="project" value="InterPro"/>
</dbReference>
<dbReference type="RefSeq" id="WP_069692994.1">
    <property type="nucleotide sequence ID" value="NZ_CP017147.1"/>
</dbReference>